<keyword evidence="4" id="KW-0067">ATP-binding</keyword>
<feature type="domain" description="Protein kinase" evidence="6">
    <location>
        <begin position="489"/>
        <end position="806"/>
    </location>
</feature>
<reference evidence="7 8" key="1">
    <citation type="journal article" date="2018" name="BMC Genomics">
        <title>The genome of Naegleria lovaniensis, the basis for a comparative approach to unravel pathogenicity factors of the human pathogenic amoeba N. fowleri.</title>
        <authorList>
            <person name="Liechti N."/>
            <person name="Schurch N."/>
            <person name="Bruggmann R."/>
            <person name="Wittwer M."/>
        </authorList>
    </citation>
    <scope>NUCLEOTIDE SEQUENCE [LARGE SCALE GENOMIC DNA]</scope>
    <source>
        <strain evidence="7 8">ATCC 30569</strain>
    </source>
</reference>
<evidence type="ECO:0000256" key="3">
    <source>
        <dbReference type="ARBA" id="ARBA00022777"/>
    </source>
</evidence>
<sequence>MNDCWWEFRNDREIVLEAVKKYGSAFQYASQELRNDREVVLEAVNQNGWALQHASQELRNDREIVLKAVNQNGSALQFASQELRNDREIVLKAVNQNGDALLFVSQELKNDREIVLEAVKQNEDAFVCASKELQRNIDWLLEIKNENNNIKEYIQEHLFGTVEKAKQGISRNIKAFLLLKPSLQEDRNFVLQIVKQNGLVLEYASQELKNDREIVLEAVKQNANAVQFTSKELQCNIDWLLEIKNENNNIKEYIQEHLFGTVEKAKQGISRNIKAFLLLKPSLQKETEITNTTFKEGAKYYSFVFNFDEIIDYYSNHYILDQNALELYLYLNLKPSKAFFTLTSNYPKETVIEFALLKSFHKFITSHQIDLNAIFNHQTIQHTTDYYLFSDTIHGLVDHLLSAVKSTPYKQLQKIVDKIVQHFPIQKLTESCFDIVVKFLKDWKNVEKFPHLTSIQQLTAQNLSKRYMELDKIRQCCQIMKSQPHFKAIHFISLLGMGAQGVVLKCLYESHGLVACKFSIEATQDNQRAKEQFKVLNDPRVKGHVVKCIKCETVEWNGFHYPYIIMEMGQGTLKDEIQSIHSKKILKSETKFLLKQDLIWILNCFIDILEAVTVLHGMEISHRDLKPENIILTQDGKPKLIDLDNCRNIQYRHAVTMNVGTYLYMAPEVHHDQVSEIINNTTVSRYCDVFSLGCMFMRMLTNCSLLLDGTYLNSKEQDLYGTTNTDGMNYFSEYGSYFHVVVTYSHGESKLHHALFKELDKHIDPSWKVNDIFGRCLITMIQKDIETRRDCVKYIPILQAVKHSLEEGDTNPDFSSLDLSILKQYQPSFIEKIMKENRIMKQENDNLKEDIANLIQIKDKYEKLLVKHSINFE</sequence>
<evidence type="ECO:0000313" key="7">
    <source>
        <dbReference type="EMBL" id="KAG2378497.1"/>
    </source>
</evidence>
<dbReference type="RefSeq" id="XP_044545759.1">
    <property type="nucleotide sequence ID" value="XM_044698179.1"/>
</dbReference>
<dbReference type="GO" id="GO:0016020">
    <property type="term" value="C:membrane"/>
    <property type="evidence" value="ECO:0007669"/>
    <property type="project" value="TreeGrafter"/>
</dbReference>
<organism evidence="7 8">
    <name type="scientific">Naegleria lovaniensis</name>
    <name type="common">Amoeba</name>
    <dbReference type="NCBI Taxonomy" id="51637"/>
    <lineage>
        <taxon>Eukaryota</taxon>
        <taxon>Discoba</taxon>
        <taxon>Heterolobosea</taxon>
        <taxon>Tetramitia</taxon>
        <taxon>Eutetramitia</taxon>
        <taxon>Vahlkampfiidae</taxon>
        <taxon>Naegleria</taxon>
    </lineage>
</organism>
<dbReference type="Pfam" id="PF13475">
    <property type="entry name" value="DUF4116"/>
    <property type="match status" value="3"/>
</dbReference>
<dbReference type="GO" id="GO:0010506">
    <property type="term" value="P:regulation of autophagy"/>
    <property type="evidence" value="ECO:0007669"/>
    <property type="project" value="InterPro"/>
</dbReference>
<dbReference type="Pfam" id="PF00069">
    <property type="entry name" value="Pkinase"/>
    <property type="match status" value="1"/>
</dbReference>
<dbReference type="PROSITE" id="PS00108">
    <property type="entry name" value="PROTEIN_KINASE_ST"/>
    <property type="match status" value="1"/>
</dbReference>
<keyword evidence="2" id="KW-0547">Nucleotide-binding</keyword>
<evidence type="ECO:0000256" key="2">
    <source>
        <dbReference type="ARBA" id="ARBA00022741"/>
    </source>
</evidence>
<dbReference type="GeneID" id="68100590"/>
<dbReference type="AlphaFoldDB" id="A0AA88GJH4"/>
<keyword evidence="8" id="KW-1185">Reference proteome</keyword>
<dbReference type="GO" id="GO:0004674">
    <property type="term" value="F:protein serine/threonine kinase activity"/>
    <property type="evidence" value="ECO:0007669"/>
    <property type="project" value="InterPro"/>
</dbReference>
<keyword evidence="5" id="KW-0175">Coiled coil</keyword>
<dbReference type="PANTHER" id="PTHR24348">
    <property type="entry name" value="SERINE/THREONINE-PROTEIN KINASE UNC-51-RELATED"/>
    <property type="match status" value="1"/>
</dbReference>
<evidence type="ECO:0000256" key="1">
    <source>
        <dbReference type="ARBA" id="ARBA00022679"/>
    </source>
</evidence>
<proteinExistence type="predicted"/>
<dbReference type="GO" id="GO:0005829">
    <property type="term" value="C:cytosol"/>
    <property type="evidence" value="ECO:0007669"/>
    <property type="project" value="TreeGrafter"/>
</dbReference>
<dbReference type="InterPro" id="IPR045269">
    <property type="entry name" value="Atg1-like"/>
</dbReference>
<evidence type="ECO:0000256" key="5">
    <source>
        <dbReference type="SAM" id="Coils"/>
    </source>
</evidence>
<evidence type="ECO:0000313" key="8">
    <source>
        <dbReference type="Proteomes" id="UP000816034"/>
    </source>
</evidence>
<evidence type="ECO:0000259" key="6">
    <source>
        <dbReference type="PROSITE" id="PS50011"/>
    </source>
</evidence>
<comment type="caution">
    <text evidence="7">The sequence shown here is derived from an EMBL/GenBank/DDBJ whole genome shotgun (WGS) entry which is preliminary data.</text>
</comment>
<dbReference type="GO" id="GO:0005776">
    <property type="term" value="C:autophagosome"/>
    <property type="evidence" value="ECO:0007669"/>
    <property type="project" value="TreeGrafter"/>
</dbReference>
<dbReference type="GO" id="GO:0000407">
    <property type="term" value="C:phagophore assembly site"/>
    <property type="evidence" value="ECO:0007669"/>
    <property type="project" value="TreeGrafter"/>
</dbReference>
<keyword evidence="3" id="KW-0418">Kinase</keyword>
<dbReference type="PANTHER" id="PTHR24348:SF22">
    <property type="entry name" value="NON-SPECIFIC SERINE_THREONINE PROTEIN KINASE"/>
    <property type="match status" value="1"/>
</dbReference>
<dbReference type="Gene3D" id="1.10.510.10">
    <property type="entry name" value="Transferase(Phosphotransferase) domain 1"/>
    <property type="match status" value="1"/>
</dbReference>
<dbReference type="SMART" id="SM00220">
    <property type="entry name" value="S_TKc"/>
    <property type="match status" value="1"/>
</dbReference>
<evidence type="ECO:0000256" key="4">
    <source>
        <dbReference type="ARBA" id="ARBA00022840"/>
    </source>
</evidence>
<dbReference type="PROSITE" id="PS50011">
    <property type="entry name" value="PROTEIN_KINASE_DOM"/>
    <property type="match status" value="1"/>
</dbReference>
<dbReference type="Proteomes" id="UP000816034">
    <property type="component" value="Unassembled WGS sequence"/>
</dbReference>
<dbReference type="InterPro" id="IPR011009">
    <property type="entry name" value="Kinase-like_dom_sf"/>
</dbReference>
<dbReference type="InterPro" id="IPR008271">
    <property type="entry name" value="Ser/Thr_kinase_AS"/>
</dbReference>
<accession>A0AA88GJH4</accession>
<dbReference type="InterPro" id="IPR025197">
    <property type="entry name" value="DUF4116"/>
</dbReference>
<name>A0AA88GJH4_NAELO</name>
<dbReference type="InterPro" id="IPR000719">
    <property type="entry name" value="Prot_kinase_dom"/>
</dbReference>
<protein>
    <recommendedName>
        <fullName evidence="6">Protein kinase domain-containing protein</fullName>
    </recommendedName>
</protein>
<keyword evidence="1" id="KW-0808">Transferase</keyword>
<feature type="coiled-coil region" evidence="5">
    <location>
        <begin position="830"/>
        <end position="864"/>
    </location>
</feature>
<dbReference type="GO" id="GO:0005524">
    <property type="term" value="F:ATP binding"/>
    <property type="evidence" value="ECO:0007669"/>
    <property type="project" value="UniProtKB-KW"/>
</dbReference>
<gene>
    <name evidence="7" type="ORF">C9374_008136</name>
</gene>
<dbReference type="SUPFAM" id="SSF56112">
    <property type="entry name" value="Protein kinase-like (PK-like)"/>
    <property type="match status" value="1"/>
</dbReference>
<dbReference type="EMBL" id="PYSW02000032">
    <property type="protein sequence ID" value="KAG2378497.1"/>
    <property type="molecule type" value="Genomic_DNA"/>
</dbReference>
<dbReference type="GO" id="GO:0000045">
    <property type="term" value="P:autophagosome assembly"/>
    <property type="evidence" value="ECO:0007669"/>
    <property type="project" value="TreeGrafter"/>
</dbReference>